<evidence type="ECO:0000313" key="2">
    <source>
        <dbReference type="Proteomes" id="UP001227268"/>
    </source>
</evidence>
<reference evidence="1" key="1">
    <citation type="submission" date="2023-04" db="EMBL/GenBank/DDBJ databases">
        <title>Draft Genome sequencing of Naganishia species isolated from polar environments using Oxford Nanopore Technology.</title>
        <authorList>
            <person name="Leo P."/>
            <person name="Venkateswaran K."/>
        </authorList>
    </citation>
    <scope>NUCLEOTIDE SEQUENCE</scope>
    <source>
        <strain evidence="1">MNA-CCFEE 5423</strain>
    </source>
</reference>
<protein>
    <submittedName>
        <fullName evidence="1">Uncharacterized protein</fullName>
    </submittedName>
</protein>
<sequence length="137" mass="15618">MSKERHDERDVLHTVGLVDDAAVHLDVGCSIWIDLDYKQYEDRATCDIKFVAGDIFHDDLLQTLQRLAQRCSNVPAERTPPDPPRSNIRCISAFSFFHLFDEAGQKDLAIKLGVAFNRGYREAPFTGHIEDDARQDE</sequence>
<evidence type="ECO:0000313" key="1">
    <source>
        <dbReference type="EMBL" id="KAJ9092554.1"/>
    </source>
</evidence>
<proteinExistence type="predicted"/>
<dbReference type="EMBL" id="JASBWT010000037">
    <property type="protein sequence ID" value="KAJ9092554.1"/>
    <property type="molecule type" value="Genomic_DNA"/>
</dbReference>
<name>A0ACC2V045_9TREE</name>
<dbReference type="Proteomes" id="UP001227268">
    <property type="component" value="Unassembled WGS sequence"/>
</dbReference>
<comment type="caution">
    <text evidence="1">The sequence shown here is derived from an EMBL/GenBank/DDBJ whole genome shotgun (WGS) entry which is preliminary data.</text>
</comment>
<accession>A0ACC2V045</accession>
<organism evidence="1 2">
    <name type="scientific">Naganishia friedmannii</name>
    <dbReference type="NCBI Taxonomy" id="89922"/>
    <lineage>
        <taxon>Eukaryota</taxon>
        <taxon>Fungi</taxon>
        <taxon>Dikarya</taxon>
        <taxon>Basidiomycota</taxon>
        <taxon>Agaricomycotina</taxon>
        <taxon>Tremellomycetes</taxon>
        <taxon>Filobasidiales</taxon>
        <taxon>Filobasidiaceae</taxon>
        <taxon>Naganishia</taxon>
    </lineage>
</organism>
<keyword evidence="2" id="KW-1185">Reference proteome</keyword>
<gene>
    <name evidence="1" type="ORF">QFC21_006785</name>
</gene>